<keyword evidence="6" id="KW-1185">Reference proteome</keyword>
<feature type="domain" description="HTH araC/xylS-type" evidence="4">
    <location>
        <begin position="195"/>
        <end position="293"/>
    </location>
</feature>
<evidence type="ECO:0000256" key="3">
    <source>
        <dbReference type="ARBA" id="ARBA00023163"/>
    </source>
</evidence>
<dbReference type="EMBL" id="QJKH01000002">
    <property type="protein sequence ID" value="PXX80924.1"/>
    <property type="molecule type" value="Genomic_DNA"/>
</dbReference>
<evidence type="ECO:0000256" key="1">
    <source>
        <dbReference type="ARBA" id="ARBA00023015"/>
    </source>
</evidence>
<dbReference type="PRINTS" id="PR00032">
    <property type="entry name" value="HTHARAC"/>
</dbReference>
<keyword evidence="2" id="KW-0238">DNA-binding</keyword>
<dbReference type="GO" id="GO:0003700">
    <property type="term" value="F:DNA-binding transcription factor activity"/>
    <property type="evidence" value="ECO:0007669"/>
    <property type="project" value="InterPro"/>
</dbReference>
<protein>
    <submittedName>
        <fullName evidence="5">AraC family transcriptional regulator</fullName>
    </submittedName>
</protein>
<dbReference type="Gene3D" id="1.10.10.60">
    <property type="entry name" value="Homeodomain-like"/>
    <property type="match status" value="2"/>
</dbReference>
<dbReference type="OrthoDB" id="9794370at2"/>
<dbReference type="PROSITE" id="PS01124">
    <property type="entry name" value="HTH_ARAC_FAMILY_2"/>
    <property type="match status" value="1"/>
</dbReference>
<name>A0A318KSS5_9FIRM</name>
<dbReference type="SUPFAM" id="SSF51182">
    <property type="entry name" value="RmlC-like cupins"/>
    <property type="match status" value="1"/>
</dbReference>
<dbReference type="STRING" id="1034346.GCA_000313565_02520"/>
<dbReference type="SMART" id="SM00342">
    <property type="entry name" value="HTH_ARAC"/>
    <property type="match status" value="1"/>
</dbReference>
<evidence type="ECO:0000256" key="2">
    <source>
        <dbReference type="ARBA" id="ARBA00023125"/>
    </source>
</evidence>
<sequence>MDKNCEFLKNKCLLYSDTCYNIIIIKEGCLIKDYIPLQVRNVNPFFLNVFDDLKYIPNAHRQVEVIVILEGSLVISLHNDIQVLETGDMCLILDYVTHSYYTKVHSKVLVITFTKEEFHRFKIMAAKEQLTSSCLKAANDEQRKQILNIANELIHLPKGRGLEFQQFGYLAVLIGYFLNECEMKKDDNASMILADRIMAYLSENCHQPITLEKASHDIGISKYHLSHICSEQIGINFKTYVNSLRLSGAKRLLVQSDLSISEISKQCGFESIRTFNRLFAENFNITPAEFREQNRRNNYIDVNSPHVKELQPKKQNHDV</sequence>
<dbReference type="InterPro" id="IPR009057">
    <property type="entry name" value="Homeodomain-like_sf"/>
</dbReference>
<dbReference type="Gene3D" id="2.60.120.10">
    <property type="entry name" value="Jelly Rolls"/>
    <property type="match status" value="1"/>
</dbReference>
<evidence type="ECO:0000259" key="4">
    <source>
        <dbReference type="PROSITE" id="PS01124"/>
    </source>
</evidence>
<comment type="caution">
    <text evidence="5">The sequence shown here is derived from an EMBL/GenBank/DDBJ whole genome shotgun (WGS) entry which is preliminary data.</text>
</comment>
<dbReference type="PANTHER" id="PTHR43280">
    <property type="entry name" value="ARAC-FAMILY TRANSCRIPTIONAL REGULATOR"/>
    <property type="match status" value="1"/>
</dbReference>
<dbReference type="Proteomes" id="UP000247612">
    <property type="component" value="Unassembled WGS sequence"/>
</dbReference>
<keyword evidence="1" id="KW-0805">Transcription regulation</keyword>
<evidence type="ECO:0000313" key="5">
    <source>
        <dbReference type="EMBL" id="PXX80924.1"/>
    </source>
</evidence>
<proteinExistence type="predicted"/>
<dbReference type="SUPFAM" id="SSF46689">
    <property type="entry name" value="Homeodomain-like"/>
    <property type="match status" value="1"/>
</dbReference>
<evidence type="ECO:0000313" key="6">
    <source>
        <dbReference type="Proteomes" id="UP000247612"/>
    </source>
</evidence>
<organism evidence="5 6">
    <name type="scientific">Dielma fastidiosa</name>
    <dbReference type="NCBI Taxonomy" id="1034346"/>
    <lineage>
        <taxon>Bacteria</taxon>
        <taxon>Bacillati</taxon>
        <taxon>Bacillota</taxon>
        <taxon>Erysipelotrichia</taxon>
        <taxon>Erysipelotrichales</taxon>
        <taxon>Erysipelotrichaceae</taxon>
        <taxon>Dielma</taxon>
    </lineage>
</organism>
<dbReference type="Pfam" id="PF02311">
    <property type="entry name" value="AraC_binding"/>
    <property type="match status" value="1"/>
</dbReference>
<reference evidence="5 6" key="1">
    <citation type="submission" date="2018-05" db="EMBL/GenBank/DDBJ databases">
        <title>Genomic Encyclopedia of Type Strains, Phase IV (KMG-IV): sequencing the most valuable type-strain genomes for metagenomic binning, comparative biology and taxonomic classification.</title>
        <authorList>
            <person name="Goeker M."/>
        </authorList>
    </citation>
    <scope>NUCLEOTIDE SEQUENCE [LARGE SCALE GENOMIC DNA]</scope>
    <source>
        <strain evidence="5 6">JC118</strain>
    </source>
</reference>
<dbReference type="InterPro" id="IPR011051">
    <property type="entry name" value="RmlC_Cupin_sf"/>
</dbReference>
<dbReference type="Pfam" id="PF12833">
    <property type="entry name" value="HTH_18"/>
    <property type="match status" value="1"/>
</dbReference>
<keyword evidence="3" id="KW-0804">Transcription</keyword>
<dbReference type="InterPro" id="IPR014710">
    <property type="entry name" value="RmlC-like_jellyroll"/>
</dbReference>
<gene>
    <name evidence="5" type="ORF">DES51_10242</name>
</gene>
<dbReference type="InterPro" id="IPR018060">
    <property type="entry name" value="HTH_AraC"/>
</dbReference>
<dbReference type="InterPro" id="IPR003313">
    <property type="entry name" value="AraC-bd"/>
</dbReference>
<dbReference type="AlphaFoldDB" id="A0A318KSS5"/>
<dbReference type="GO" id="GO:0043565">
    <property type="term" value="F:sequence-specific DNA binding"/>
    <property type="evidence" value="ECO:0007669"/>
    <property type="project" value="InterPro"/>
</dbReference>
<dbReference type="PANTHER" id="PTHR43280:SF2">
    <property type="entry name" value="HTH-TYPE TRANSCRIPTIONAL REGULATOR EXSA"/>
    <property type="match status" value="1"/>
</dbReference>
<dbReference type="InterPro" id="IPR020449">
    <property type="entry name" value="Tscrpt_reg_AraC-type_HTH"/>
</dbReference>
<accession>A0A318KSS5</accession>